<feature type="region of interest" description="Disordered" evidence="2">
    <location>
        <begin position="275"/>
        <end position="297"/>
    </location>
</feature>
<feature type="compositionally biased region" description="Basic residues" evidence="2">
    <location>
        <begin position="13"/>
        <end position="30"/>
    </location>
</feature>
<name>A0AAD1XGA0_EUPCR</name>
<organism evidence="3 4">
    <name type="scientific">Euplotes crassus</name>
    <dbReference type="NCBI Taxonomy" id="5936"/>
    <lineage>
        <taxon>Eukaryota</taxon>
        <taxon>Sar</taxon>
        <taxon>Alveolata</taxon>
        <taxon>Ciliophora</taxon>
        <taxon>Intramacronucleata</taxon>
        <taxon>Spirotrichea</taxon>
        <taxon>Hypotrichia</taxon>
        <taxon>Euplotida</taxon>
        <taxon>Euplotidae</taxon>
        <taxon>Moneuplotes</taxon>
    </lineage>
</organism>
<proteinExistence type="predicted"/>
<keyword evidence="4" id="KW-1185">Reference proteome</keyword>
<comment type="caution">
    <text evidence="3">The sequence shown here is derived from an EMBL/GenBank/DDBJ whole genome shotgun (WGS) entry which is preliminary data.</text>
</comment>
<feature type="compositionally biased region" description="Polar residues" evidence="2">
    <location>
        <begin position="37"/>
        <end position="50"/>
    </location>
</feature>
<feature type="coiled-coil region" evidence="1">
    <location>
        <begin position="156"/>
        <end position="183"/>
    </location>
</feature>
<evidence type="ECO:0000313" key="4">
    <source>
        <dbReference type="Proteomes" id="UP001295684"/>
    </source>
</evidence>
<feature type="region of interest" description="Disordered" evidence="2">
    <location>
        <begin position="1"/>
        <end position="50"/>
    </location>
</feature>
<protein>
    <submittedName>
        <fullName evidence="3">Uncharacterized protein</fullName>
    </submittedName>
</protein>
<evidence type="ECO:0000313" key="3">
    <source>
        <dbReference type="EMBL" id="CAI2371247.1"/>
    </source>
</evidence>
<dbReference type="AlphaFoldDB" id="A0AAD1XGA0"/>
<accession>A0AAD1XGA0</accession>
<reference evidence="3" key="1">
    <citation type="submission" date="2023-07" db="EMBL/GenBank/DDBJ databases">
        <authorList>
            <consortium name="AG Swart"/>
            <person name="Singh M."/>
            <person name="Singh A."/>
            <person name="Seah K."/>
            <person name="Emmerich C."/>
        </authorList>
    </citation>
    <scope>NUCLEOTIDE SEQUENCE</scope>
    <source>
        <strain evidence="3">DP1</strain>
    </source>
</reference>
<keyword evidence="1" id="KW-0175">Coiled coil</keyword>
<dbReference type="Proteomes" id="UP001295684">
    <property type="component" value="Unassembled WGS sequence"/>
</dbReference>
<feature type="compositionally biased region" description="Basic and acidic residues" evidence="2">
    <location>
        <begin position="282"/>
        <end position="292"/>
    </location>
</feature>
<dbReference type="EMBL" id="CAMPGE010012478">
    <property type="protein sequence ID" value="CAI2371247.1"/>
    <property type="molecule type" value="Genomic_DNA"/>
</dbReference>
<evidence type="ECO:0000256" key="2">
    <source>
        <dbReference type="SAM" id="MobiDB-lite"/>
    </source>
</evidence>
<evidence type="ECO:0000256" key="1">
    <source>
        <dbReference type="SAM" id="Coils"/>
    </source>
</evidence>
<gene>
    <name evidence="3" type="ORF">ECRASSUSDP1_LOCUS12567</name>
</gene>
<sequence>MISIQKINDRGIMRRKPPKKILKLKKRKKCSKEGSVSRVSESSIENPQQKLNKHVRFQGIIESIDKISQAGEDIENSTGESIEDTASESSVRLSLPKQEILDKLDFDINNNEQVKVPKYELVMVLRENENLRNKILKYKDFIHEMRKKMEPIKHIIINYEIQREEGMKQVDKLKREVKSLKKLLSQSIKPDRKDSSGEIIRLKKELKRAYLSNQGVDQCAQLGKEIISLQLKLDKQKTLTDKYKRERSFSKTIEKVASDIGSVFDTKSNITMTPIETSTRSWSREDKTRSSDDLLNPNRTADLRVNSLMKFSSLK</sequence>